<evidence type="ECO:0000313" key="1">
    <source>
        <dbReference type="EMBL" id="KAH3791317.1"/>
    </source>
</evidence>
<dbReference type="AlphaFoldDB" id="A0A9D4J0P2"/>
<proteinExistence type="predicted"/>
<name>A0A9D4J0P2_DREPO</name>
<sequence>MILNGYTTQKDRIPSTRTTLDWEAPLHVWFRVPRQDPWSELAKSWWCTRRGTTKTIPQLVRFSLL</sequence>
<gene>
    <name evidence="1" type="ORF">DPMN_144800</name>
</gene>
<protein>
    <submittedName>
        <fullName evidence="1">Uncharacterized protein</fullName>
    </submittedName>
</protein>
<evidence type="ECO:0000313" key="2">
    <source>
        <dbReference type="Proteomes" id="UP000828390"/>
    </source>
</evidence>
<dbReference type="EMBL" id="JAIWYP010000007">
    <property type="protein sequence ID" value="KAH3791317.1"/>
    <property type="molecule type" value="Genomic_DNA"/>
</dbReference>
<reference evidence="1" key="2">
    <citation type="submission" date="2020-11" db="EMBL/GenBank/DDBJ databases">
        <authorList>
            <person name="McCartney M.A."/>
            <person name="Auch B."/>
            <person name="Kono T."/>
            <person name="Mallez S."/>
            <person name="Becker A."/>
            <person name="Gohl D.M."/>
            <person name="Silverstein K.A.T."/>
            <person name="Koren S."/>
            <person name="Bechman K.B."/>
            <person name="Herman A."/>
            <person name="Abrahante J.E."/>
            <person name="Garbe J."/>
        </authorList>
    </citation>
    <scope>NUCLEOTIDE SEQUENCE</scope>
    <source>
        <strain evidence="1">Duluth1</strain>
        <tissue evidence="1">Whole animal</tissue>
    </source>
</reference>
<keyword evidence="2" id="KW-1185">Reference proteome</keyword>
<accession>A0A9D4J0P2</accession>
<reference evidence="1" key="1">
    <citation type="journal article" date="2019" name="bioRxiv">
        <title>The Genome of the Zebra Mussel, Dreissena polymorpha: A Resource for Invasive Species Research.</title>
        <authorList>
            <person name="McCartney M.A."/>
            <person name="Auch B."/>
            <person name="Kono T."/>
            <person name="Mallez S."/>
            <person name="Zhang Y."/>
            <person name="Obille A."/>
            <person name="Becker A."/>
            <person name="Abrahante J.E."/>
            <person name="Garbe J."/>
            <person name="Badalamenti J.P."/>
            <person name="Herman A."/>
            <person name="Mangelson H."/>
            <person name="Liachko I."/>
            <person name="Sullivan S."/>
            <person name="Sone E.D."/>
            <person name="Koren S."/>
            <person name="Silverstein K.A.T."/>
            <person name="Beckman K.B."/>
            <person name="Gohl D.M."/>
        </authorList>
    </citation>
    <scope>NUCLEOTIDE SEQUENCE</scope>
    <source>
        <strain evidence="1">Duluth1</strain>
        <tissue evidence="1">Whole animal</tissue>
    </source>
</reference>
<dbReference type="Proteomes" id="UP000828390">
    <property type="component" value="Unassembled WGS sequence"/>
</dbReference>
<organism evidence="1 2">
    <name type="scientific">Dreissena polymorpha</name>
    <name type="common">Zebra mussel</name>
    <name type="synonym">Mytilus polymorpha</name>
    <dbReference type="NCBI Taxonomy" id="45954"/>
    <lineage>
        <taxon>Eukaryota</taxon>
        <taxon>Metazoa</taxon>
        <taxon>Spiralia</taxon>
        <taxon>Lophotrochozoa</taxon>
        <taxon>Mollusca</taxon>
        <taxon>Bivalvia</taxon>
        <taxon>Autobranchia</taxon>
        <taxon>Heteroconchia</taxon>
        <taxon>Euheterodonta</taxon>
        <taxon>Imparidentia</taxon>
        <taxon>Neoheterodontei</taxon>
        <taxon>Myida</taxon>
        <taxon>Dreissenoidea</taxon>
        <taxon>Dreissenidae</taxon>
        <taxon>Dreissena</taxon>
    </lineage>
</organism>
<comment type="caution">
    <text evidence="1">The sequence shown here is derived from an EMBL/GenBank/DDBJ whole genome shotgun (WGS) entry which is preliminary data.</text>
</comment>